<dbReference type="Proteomes" id="UP000184267">
    <property type="component" value="Unassembled WGS sequence"/>
</dbReference>
<evidence type="ECO:0000313" key="1">
    <source>
        <dbReference type="EMBL" id="OJT07438.1"/>
    </source>
</evidence>
<proteinExistence type="predicted"/>
<accession>A0A1M2VIN7</accession>
<sequence length="345" mass="39111">MDILSAMAWRKTCHENYAHVTSSLTRSRQKIVGMFLSAASALITMLGDHNSVLGGDAALSFILRTAEIRVNTLDIYVPSSEYDLFVDRILRDGRFTHEIEGSSETEFDSNYSHCRQISRCTEISVTNGRKIAIWQSMICGPCMPIAKSTNTIHMNFVNDVAFGCAYPRLTLARQGLMSNLASESCQFPWEPESFSRLRRAGFSFAYVPYQLPGYTPSPQWRPTYPGRYPCFGHLYICQAQERRFDDPGSMVGLTDPLSTPVSDIKQRGQAPFGVMVVWRLVSSFICNHDNWHFNDYILPRSVWAISLVAVESDFYKYDRPIKRARTRQGKAEAIVPGRRLRSATI</sequence>
<reference evidence="1 2" key="1">
    <citation type="submission" date="2016-10" db="EMBL/GenBank/DDBJ databases">
        <title>Genome sequence of the basidiomycete white-rot fungus Trametes pubescens.</title>
        <authorList>
            <person name="Makela M.R."/>
            <person name="Granchi Z."/>
            <person name="Peng M."/>
            <person name="De Vries R.P."/>
            <person name="Grigoriev I."/>
            <person name="Riley R."/>
            <person name="Hilden K."/>
        </authorList>
    </citation>
    <scope>NUCLEOTIDE SEQUENCE [LARGE SCALE GENOMIC DNA]</scope>
    <source>
        <strain evidence="1 2">FBCC735</strain>
    </source>
</reference>
<dbReference type="OrthoDB" id="2757784at2759"/>
<dbReference type="AlphaFoldDB" id="A0A1M2VIN7"/>
<keyword evidence="2" id="KW-1185">Reference proteome</keyword>
<name>A0A1M2VIN7_TRAPU</name>
<gene>
    <name evidence="1" type="ORF">TRAPUB_1706</name>
</gene>
<organism evidence="1 2">
    <name type="scientific">Trametes pubescens</name>
    <name type="common">White-rot fungus</name>
    <dbReference type="NCBI Taxonomy" id="154538"/>
    <lineage>
        <taxon>Eukaryota</taxon>
        <taxon>Fungi</taxon>
        <taxon>Dikarya</taxon>
        <taxon>Basidiomycota</taxon>
        <taxon>Agaricomycotina</taxon>
        <taxon>Agaricomycetes</taxon>
        <taxon>Polyporales</taxon>
        <taxon>Polyporaceae</taxon>
        <taxon>Trametes</taxon>
    </lineage>
</organism>
<evidence type="ECO:0000313" key="2">
    <source>
        <dbReference type="Proteomes" id="UP000184267"/>
    </source>
</evidence>
<dbReference type="EMBL" id="MNAD01001174">
    <property type="protein sequence ID" value="OJT07438.1"/>
    <property type="molecule type" value="Genomic_DNA"/>
</dbReference>
<comment type="caution">
    <text evidence="1">The sequence shown here is derived from an EMBL/GenBank/DDBJ whole genome shotgun (WGS) entry which is preliminary data.</text>
</comment>
<protein>
    <submittedName>
        <fullName evidence="1">Uncharacterized protein</fullName>
    </submittedName>
</protein>